<proteinExistence type="predicted"/>
<accession>A0A0F9IS66</accession>
<name>A0A0F9IS66_9ZZZZ</name>
<evidence type="ECO:0000313" key="1">
    <source>
        <dbReference type="EMBL" id="KKL89982.1"/>
    </source>
</evidence>
<reference evidence="1" key="1">
    <citation type="journal article" date="2015" name="Nature">
        <title>Complex archaea that bridge the gap between prokaryotes and eukaryotes.</title>
        <authorList>
            <person name="Spang A."/>
            <person name="Saw J.H."/>
            <person name="Jorgensen S.L."/>
            <person name="Zaremba-Niedzwiedzka K."/>
            <person name="Martijn J."/>
            <person name="Lind A.E."/>
            <person name="van Eijk R."/>
            <person name="Schleper C."/>
            <person name="Guy L."/>
            <person name="Ettema T.J."/>
        </authorList>
    </citation>
    <scope>NUCLEOTIDE SEQUENCE</scope>
</reference>
<dbReference type="AlphaFoldDB" id="A0A0F9IS66"/>
<sequence>MPTRVFSSCPQAGYTLKNLETYLSQPTVMMVGGTWIAKKETIAGGNGMKFGKIVGRSVTLLLKSEKVAAEKFTHQPPFIRNCCSVKHRLVMLGA</sequence>
<organism evidence="1">
    <name type="scientific">marine sediment metagenome</name>
    <dbReference type="NCBI Taxonomy" id="412755"/>
    <lineage>
        <taxon>unclassified sequences</taxon>
        <taxon>metagenomes</taxon>
        <taxon>ecological metagenomes</taxon>
    </lineage>
</organism>
<dbReference type="EMBL" id="LAZR01020136">
    <property type="protein sequence ID" value="KKL89982.1"/>
    <property type="molecule type" value="Genomic_DNA"/>
</dbReference>
<protein>
    <submittedName>
        <fullName evidence="1">Uncharacterized protein</fullName>
    </submittedName>
</protein>
<gene>
    <name evidence="1" type="ORF">LCGC14_1909240</name>
</gene>
<comment type="caution">
    <text evidence="1">The sequence shown here is derived from an EMBL/GenBank/DDBJ whole genome shotgun (WGS) entry which is preliminary data.</text>
</comment>